<protein>
    <recommendedName>
        <fullName evidence="4">SKP1 component POZ domain-containing protein</fullName>
    </recommendedName>
</protein>
<keyword evidence="2" id="KW-0833">Ubl conjugation pathway</keyword>
<dbReference type="InterPro" id="IPR001232">
    <property type="entry name" value="SKP1-like"/>
</dbReference>
<gene>
    <name evidence="5" type="ORF">LAMO00422_LOCUS21915</name>
</gene>
<dbReference type="GO" id="GO:0006511">
    <property type="term" value="P:ubiquitin-dependent protein catabolic process"/>
    <property type="evidence" value="ECO:0007669"/>
    <property type="project" value="InterPro"/>
</dbReference>
<evidence type="ECO:0000256" key="3">
    <source>
        <dbReference type="SAM" id="MobiDB-lite"/>
    </source>
</evidence>
<reference evidence="5" key="1">
    <citation type="submission" date="2021-01" db="EMBL/GenBank/DDBJ databases">
        <authorList>
            <person name="Corre E."/>
            <person name="Pelletier E."/>
            <person name="Niang G."/>
            <person name="Scheremetjew M."/>
            <person name="Finn R."/>
            <person name="Kale V."/>
            <person name="Holt S."/>
            <person name="Cochrane G."/>
            <person name="Meng A."/>
            <person name="Brown T."/>
            <person name="Cohen L."/>
        </authorList>
    </citation>
    <scope>NUCLEOTIDE SEQUENCE</scope>
    <source>
        <strain evidence="5">CCMP2058</strain>
    </source>
</reference>
<dbReference type="Pfam" id="PF03931">
    <property type="entry name" value="Skp1_POZ"/>
    <property type="match status" value="1"/>
</dbReference>
<dbReference type="SUPFAM" id="SSF54695">
    <property type="entry name" value="POZ domain"/>
    <property type="match status" value="1"/>
</dbReference>
<dbReference type="SMART" id="SM00512">
    <property type="entry name" value="Skp1"/>
    <property type="match status" value="1"/>
</dbReference>
<evidence type="ECO:0000313" key="5">
    <source>
        <dbReference type="EMBL" id="CAD8462955.1"/>
    </source>
</evidence>
<feature type="region of interest" description="Disordered" evidence="3">
    <location>
        <begin position="175"/>
        <end position="211"/>
    </location>
</feature>
<organism evidence="5">
    <name type="scientific">Amorphochlora amoebiformis</name>
    <dbReference type="NCBI Taxonomy" id="1561963"/>
    <lineage>
        <taxon>Eukaryota</taxon>
        <taxon>Sar</taxon>
        <taxon>Rhizaria</taxon>
        <taxon>Cercozoa</taxon>
        <taxon>Chlorarachniophyceae</taxon>
        <taxon>Amorphochlora</taxon>
    </lineage>
</organism>
<dbReference type="InterPro" id="IPR011333">
    <property type="entry name" value="SKP1/BTB/POZ_sf"/>
</dbReference>
<evidence type="ECO:0000256" key="1">
    <source>
        <dbReference type="ARBA" id="ARBA00009993"/>
    </source>
</evidence>
<evidence type="ECO:0000259" key="4">
    <source>
        <dbReference type="Pfam" id="PF03931"/>
    </source>
</evidence>
<dbReference type="PANTHER" id="PTHR11165">
    <property type="entry name" value="SKP1"/>
    <property type="match status" value="1"/>
</dbReference>
<dbReference type="Gene3D" id="3.30.710.10">
    <property type="entry name" value="Potassium Channel Kv1.1, Chain A"/>
    <property type="match status" value="1"/>
</dbReference>
<comment type="similarity">
    <text evidence="1">Belongs to the SKP1 family.</text>
</comment>
<accession>A0A7S0DR73</accession>
<name>A0A7S0DR73_9EUKA</name>
<feature type="domain" description="SKP1 component POZ" evidence="4">
    <location>
        <begin position="18"/>
        <end position="72"/>
    </location>
</feature>
<sequence>METGGLDEIDKKSDAEKEIILISGDGRNFPIKASYASISGMIKTSLLDQDTKEITLKDIRGEILEKIVKYMENREGKDMEEMKWPIKHKDMVNNVGKGNEWCAKFIDEEAKHRKNFYDMLLATVRLDIKGLQNLGVGKIASLLKFCDASDLDRVLDPAITDGKLLPLRESIVVERKKEEEERLRRREERKKAREAKEAKEAENKNTKTPKK</sequence>
<evidence type="ECO:0000256" key="2">
    <source>
        <dbReference type="ARBA" id="ARBA00022786"/>
    </source>
</evidence>
<dbReference type="EMBL" id="HBEM01032108">
    <property type="protein sequence ID" value="CAD8462955.1"/>
    <property type="molecule type" value="Transcribed_RNA"/>
</dbReference>
<dbReference type="InterPro" id="IPR016897">
    <property type="entry name" value="SKP1"/>
</dbReference>
<proteinExistence type="inferred from homology"/>
<dbReference type="AlphaFoldDB" id="A0A7S0DR73"/>
<feature type="compositionally biased region" description="Basic and acidic residues" evidence="3">
    <location>
        <begin position="175"/>
        <end position="205"/>
    </location>
</feature>
<dbReference type="InterPro" id="IPR016073">
    <property type="entry name" value="Skp1_comp_POZ"/>
</dbReference>